<keyword evidence="11" id="KW-1185">Reference proteome</keyword>
<dbReference type="GO" id="GO:0006508">
    <property type="term" value="P:proteolysis"/>
    <property type="evidence" value="ECO:0007669"/>
    <property type="project" value="UniProtKB-KW"/>
</dbReference>
<keyword evidence="3" id="KW-0645">Protease</keyword>
<keyword evidence="4" id="KW-0479">Metal-binding</keyword>
<evidence type="ECO:0000256" key="8">
    <source>
        <dbReference type="SAM" id="SignalP"/>
    </source>
</evidence>
<reference evidence="10 11" key="1">
    <citation type="submission" date="2024-01" db="EMBL/GenBank/DDBJ databases">
        <title>A draft genome for a cacao thread blight-causing isolate of Paramarasmius palmivorus.</title>
        <authorList>
            <person name="Baruah I.K."/>
            <person name="Bukari Y."/>
            <person name="Amoako-Attah I."/>
            <person name="Meinhardt L.W."/>
            <person name="Bailey B.A."/>
            <person name="Cohen S.P."/>
        </authorList>
    </citation>
    <scope>NUCLEOTIDE SEQUENCE [LARGE SCALE GENOMIC DNA]</scope>
    <source>
        <strain evidence="10 11">GH-12</strain>
    </source>
</reference>
<dbReference type="GO" id="GO:0004222">
    <property type="term" value="F:metalloendopeptidase activity"/>
    <property type="evidence" value="ECO:0007669"/>
    <property type="project" value="InterPro"/>
</dbReference>
<evidence type="ECO:0000256" key="5">
    <source>
        <dbReference type="ARBA" id="ARBA00022801"/>
    </source>
</evidence>
<dbReference type="AlphaFoldDB" id="A0AAW0CFV4"/>
<evidence type="ECO:0000256" key="1">
    <source>
        <dbReference type="ARBA" id="ARBA00001947"/>
    </source>
</evidence>
<comment type="similarity">
    <text evidence="2">Belongs to the peptidase M35 family.</text>
</comment>
<dbReference type="GO" id="GO:0046872">
    <property type="term" value="F:metal ion binding"/>
    <property type="evidence" value="ECO:0007669"/>
    <property type="project" value="UniProtKB-KW"/>
</dbReference>
<dbReference type="Pfam" id="PF14521">
    <property type="entry name" value="Aspzincin_M35"/>
    <property type="match status" value="1"/>
</dbReference>
<organism evidence="10 11">
    <name type="scientific">Paramarasmius palmivorus</name>
    <dbReference type="NCBI Taxonomy" id="297713"/>
    <lineage>
        <taxon>Eukaryota</taxon>
        <taxon>Fungi</taxon>
        <taxon>Dikarya</taxon>
        <taxon>Basidiomycota</taxon>
        <taxon>Agaricomycotina</taxon>
        <taxon>Agaricomycetes</taxon>
        <taxon>Agaricomycetidae</taxon>
        <taxon>Agaricales</taxon>
        <taxon>Marasmiineae</taxon>
        <taxon>Marasmiaceae</taxon>
        <taxon>Paramarasmius</taxon>
    </lineage>
</organism>
<comment type="cofactor">
    <cofactor evidence="1">
        <name>Zn(2+)</name>
        <dbReference type="ChEBI" id="CHEBI:29105"/>
    </cofactor>
</comment>
<dbReference type="PANTHER" id="PTHR37016:SF3">
    <property type="entry name" value="NEUTRAL PROTEASE 2-RELATED"/>
    <property type="match status" value="1"/>
</dbReference>
<dbReference type="InterPro" id="IPR029463">
    <property type="entry name" value="Lys_MEP"/>
</dbReference>
<evidence type="ECO:0000259" key="9">
    <source>
        <dbReference type="Pfam" id="PF14521"/>
    </source>
</evidence>
<dbReference type="SUPFAM" id="SSF55486">
    <property type="entry name" value="Metalloproteases ('zincins'), catalytic domain"/>
    <property type="match status" value="1"/>
</dbReference>
<evidence type="ECO:0000256" key="7">
    <source>
        <dbReference type="ARBA" id="ARBA00023049"/>
    </source>
</evidence>
<dbReference type="InterPro" id="IPR024079">
    <property type="entry name" value="MetalloPept_cat_dom_sf"/>
</dbReference>
<evidence type="ECO:0000256" key="4">
    <source>
        <dbReference type="ARBA" id="ARBA00022723"/>
    </source>
</evidence>
<keyword evidence="5" id="KW-0378">Hydrolase</keyword>
<feature type="chain" id="PRO_5043463198" description="Lysine-specific metallo-endopeptidase domain-containing protein" evidence="8">
    <location>
        <begin position="25"/>
        <end position="350"/>
    </location>
</feature>
<evidence type="ECO:0000313" key="10">
    <source>
        <dbReference type="EMBL" id="KAK7037421.1"/>
    </source>
</evidence>
<keyword evidence="7" id="KW-0482">Metalloprotease</keyword>
<evidence type="ECO:0000313" key="11">
    <source>
        <dbReference type="Proteomes" id="UP001383192"/>
    </source>
</evidence>
<keyword evidence="6" id="KW-0862">Zinc</keyword>
<protein>
    <recommendedName>
        <fullName evidence="9">Lysine-specific metallo-endopeptidase domain-containing protein</fullName>
    </recommendedName>
</protein>
<accession>A0AAW0CFV4</accession>
<feature type="signal peptide" evidence="8">
    <location>
        <begin position="1"/>
        <end position="24"/>
    </location>
</feature>
<evidence type="ECO:0000256" key="3">
    <source>
        <dbReference type="ARBA" id="ARBA00022670"/>
    </source>
</evidence>
<dbReference type="Gene3D" id="3.40.390.10">
    <property type="entry name" value="Collagenase (Catalytic Domain)"/>
    <property type="match status" value="1"/>
</dbReference>
<dbReference type="PANTHER" id="PTHR37016">
    <property type="match status" value="1"/>
</dbReference>
<name>A0AAW0CFV4_9AGAR</name>
<evidence type="ECO:0000256" key="6">
    <source>
        <dbReference type="ARBA" id="ARBA00022833"/>
    </source>
</evidence>
<dbReference type="EMBL" id="JAYKXP010000047">
    <property type="protein sequence ID" value="KAK7037421.1"/>
    <property type="molecule type" value="Genomic_DNA"/>
</dbReference>
<comment type="caution">
    <text evidence="10">The sequence shown here is derived from an EMBL/GenBank/DDBJ whole genome shotgun (WGS) entry which is preliminary data.</text>
</comment>
<dbReference type="Proteomes" id="UP001383192">
    <property type="component" value="Unassembled WGS sequence"/>
</dbReference>
<keyword evidence="8" id="KW-0732">Signal</keyword>
<evidence type="ECO:0000256" key="2">
    <source>
        <dbReference type="ARBA" id="ARBA00010279"/>
    </source>
</evidence>
<proteinExistence type="inferred from homology"/>
<feature type="domain" description="Lysine-specific metallo-endopeptidase" evidence="9">
    <location>
        <begin position="256"/>
        <end position="336"/>
    </location>
</feature>
<sequence>MSRKTFSMRFSLVLVTAVAGLALANPLKRVEGLSVKVIDPPSRVNSIEDLKFVTEVTNNGAQAIKLFKYATILDNLHTRSFIVTKDGAPVKFSGIKPSVSLTNKKAYTTIEKGQTISVIHEVGPLFDFESAGAGKFLFKPIADFWVAGADERTFGPGSLSKVSANSDGVEVEVTGDLVKRVPMQKRASTSCSDPSRTAFIEDRQVQSFQVSFLGLTQTTVMQKARFLLKSLRTTSGTLARTIRCTNLTSGITFAVNVLNIIERVENENDPNRKLFCTDDFSQCDGTVIAYTYTVTTNIYYCDIFFDEVPTDQLCSGATTVNDRNTRGGTTLHEASIWIITLPSSRLITPP</sequence>
<gene>
    <name evidence="10" type="ORF">VNI00_011171</name>
</gene>
<dbReference type="Gene3D" id="2.60.40.2970">
    <property type="match status" value="1"/>
</dbReference>
<dbReference type="InterPro" id="IPR050414">
    <property type="entry name" value="Fungal_M35_metalloproteases"/>
</dbReference>